<evidence type="ECO:0000256" key="1">
    <source>
        <dbReference type="SAM" id="MobiDB-lite"/>
    </source>
</evidence>
<evidence type="ECO:0000313" key="3">
    <source>
        <dbReference type="EMBL" id="GAA4833953.1"/>
    </source>
</evidence>
<feature type="region of interest" description="Disordered" evidence="1">
    <location>
        <begin position="74"/>
        <end position="94"/>
    </location>
</feature>
<dbReference type="EMBL" id="BAABIS010000001">
    <property type="protein sequence ID" value="GAA4833953.1"/>
    <property type="molecule type" value="Genomic_DNA"/>
</dbReference>
<comment type="caution">
    <text evidence="3">The sequence shown here is derived from an EMBL/GenBank/DDBJ whole genome shotgun (WGS) entry which is preliminary data.</text>
</comment>
<evidence type="ECO:0000256" key="2">
    <source>
        <dbReference type="SAM" id="Phobius"/>
    </source>
</evidence>
<feature type="transmembrane region" description="Helical" evidence="2">
    <location>
        <begin position="7"/>
        <end position="25"/>
    </location>
</feature>
<dbReference type="RefSeq" id="WP_345695142.1">
    <property type="nucleotide sequence ID" value="NZ_BAABIS010000001.1"/>
</dbReference>
<feature type="transmembrane region" description="Helical" evidence="2">
    <location>
        <begin position="31"/>
        <end position="50"/>
    </location>
</feature>
<evidence type="ECO:0000313" key="4">
    <source>
        <dbReference type="Proteomes" id="UP001501752"/>
    </source>
</evidence>
<gene>
    <name evidence="3" type="ORF">GCM10023235_05580</name>
</gene>
<name>A0ABP9DC12_9ACTN</name>
<keyword evidence="2" id="KW-1133">Transmembrane helix</keyword>
<evidence type="ECO:0008006" key="5">
    <source>
        <dbReference type="Google" id="ProtNLM"/>
    </source>
</evidence>
<dbReference type="Proteomes" id="UP001501752">
    <property type="component" value="Unassembled WGS sequence"/>
</dbReference>
<organism evidence="3 4">
    <name type="scientific">Kitasatospora terrestris</name>
    <dbReference type="NCBI Taxonomy" id="258051"/>
    <lineage>
        <taxon>Bacteria</taxon>
        <taxon>Bacillati</taxon>
        <taxon>Actinomycetota</taxon>
        <taxon>Actinomycetes</taxon>
        <taxon>Kitasatosporales</taxon>
        <taxon>Streptomycetaceae</taxon>
        <taxon>Kitasatospora</taxon>
    </lineage>
</organism>
<sequence length="94" mass="10262">MKMLRWVSLATVSMIATLVVLRFGFDLDPHMTAYISTGVGMALIFGRQAVVTRRQLREQAGQLARLEPVEWTADGHQAVTEPVPGPTAAPGDTR</sequence>
<reference evidence="4" key="1">
    <citation type="journal article" date="2019" name="Int. J. Syst. Evol. Microbiol.">
        <title>The Global Catalogue of Microorganisms (GCM) 10K type strain sequencing project: providing services to taxonomists for standard genome sequencing and annotation.</title>
        <authorList>
            <consortium name="The Broad Institute Genomics Platform"/>
            <consortium name="The Broad Institute Genome Sequencing Center for Infectious Disease"/>
            <person name="Wu L."/>
            <person name="Ma J."/>
        </authorList>
    </citation>
    <scope>NUCLEOTIDE SEQUENCE [LARGE SCALE GENOMIC DNA]</scope>
    <source>
        <strain evidence="4">JCM 13006</strain>
    </source>
</reference>
<keyword evidence="4" id="KW-1185">Reference proteome</keyword>
<keyword evidence="2" id="KW-0812">Transmembrane</keyword>
<accession>A0ABP9DC12</accession>
<proteinExistence type="predicted"/>
<protein>
    <recommendedName>
        <fullName evidence="5">DUF4229 domain-containing protein</fullName>
    </recommendedName>
</protein>
<keyword evidence="2" id="KW-0472">Membrane</keyword>